<dbReference type="EMBL" id="BGZK01001236">
    <property type="protein sequence ID" value="GBP75123.1"/>
    <property type="molecule type" value="Genomic_DNA"/>
</dbReference>
<organism evidence="2 3">
    <name type="scientific">Eumeta variegata</name>
    <name type="common">Bagworm moth</name>
    <name type="synonym">Eumeta japonica</name>
    <dbReference type="NCBI Taxonomy" id="151549"/>
    <lineage>
        <taxon>Eukaryota</taxon>
        <taxon>Metazoa</taxon>
        <taxon>Ecdysozoa</taxon>
        <taxon>Arthropoda</taxon>
        <taxon>Hexapoda</taxon>
        <taxon>Insecta</taxon>
        <taxon>Pterygota</taxon>
        <taxon>Neoptera</taxon>
        <taxon>Endopterygota</taxon>
        <taxon>Lepidoptera</taxon>
        <taxon>Glossata</taxon>
        <taxon>Ditrysia</taxon>
        <taxon>Tineoidea</taxon>
        <taxon>Psychidae</taxon>
        <taxon>Oiketicinae</taxon>
        <taxon>Eumeta</taxon>
    </lineage>
</organism>
<evidence type="ECO:0000313" key="2">
    <source>
        <dbReference type="EMBL" id="GBP75123.1"/>
    </source>
</evidence>
<gene>
    <name evidence="2" type="ORF">EVAR_89825_1</name>
</gene>
<dbReference type="Proteomes" id="UP000299102">
    <property type="component" value="Unassembled WGS sequence"/>
</dbReference>
<name>A0A4C1YIN0_EUMVA</name>
<sequence>MGRGEVGVAFSLNSGKRLNREDRRPRNPSHDQPSQLNGPKSKGSSPDSAHSHTLILLDQADSRSPELSEPSRL</sequence>
<protein>
    <submittedName>
        <fullName evidence="2">Uncharacterized protein</fullName>
    </submittedName>
</protein>
<feature type="compositionally biased region" description="Basic and acidic residues" evidence="1">
    <location>
        <begin position="18"/>
        <end position="29"/>
    </location>
</feature>
<dbReference type="AlphaFoldDB" id="A0A4C1YIN0"/>
<evidence type="ECO:0000256" key="1">
    <source>
        <dbReference type="SAM" id="MobiDB-lite"/>
    </source>
</evidence>
<proteinExistence type="predicted"/>
<comment type="caution">
    <text evidence="2">The sequence shown here is derived from an EMBL/GenBank/DDBJ whole genome shotgun (WGS) entry which is preliminary data.</text>
</comment>
<feature type="region of interest" description="Disordered" evidence="1">
    <location>
        <begin position="1"/>
        <end position="73"/>
    </location>
</feature>
<accession>A0A4C1YIN0</accession>
<reference evidence="2 3" key="1">
    <citation type="journal article" date="2019" name="Commun. Biol.">
        <title>The bagworm genome reveals a unique fibroin gene that provides high tensile strength.</title>
        <authorList>
            <person name="Kono N."/>
            <person name="Nakamura H."/>
            <person name="Ohtoshi R."/>
            <person name="Tomita M."/>
            <person name="Numata K."/>
            <person name="Arakawa K."/>
        </authorList>
    </citation>
    <scope>NUCLEOTIDE SEQUENCE [LARGE SCALE GENOMIC DNA]</scope>
</reference>
<keyword evidence="3" id="KW-1185">Reference proteome</keyword>
<feature type="compositionally biased region" description="Basic and acidic residues" evidence="1">
    <location>
        <begin position="60"/>
        <end position="73"/>
    </location>
</feature>
<evidence type="ECO:0000313" key="3">
    <source>
        <dbReference type="Proteomes" id="UP000299102"/>
    </source>
</evidence>
<feature type="compositionally biased region" description="Polar residues" evidence="1">
    <location>
        <begin position="30"/>
        <end position="48"/>
    </location>
</feature>